<dbReference type="InterPro" id="IPR009014">
    <property type="entry name" value="Transketo_C/PFOR_II"/>
</dbReference>
<dbReference type="GO" id="GO:0016903">
    <property type="term" value="F:oxidoreductase activity, acting on the aldehyde or oxo group of donors"/>
    <property type="evidence" value="ECO:0007669"/>
    <property type="project" value="InterPro"/>
</dbReference>
<dbReference type="CDD" id="cd07034">
    <property type="entry name" value="TPP_PYR_PFOR_IOR-alpha_like"/>
    <property type="match status" value="1"/>
</dbReference>
<protein>
    <submittedName>
        <fullName evidence="4">Pyruvate flavodoxin/ferredoxin oxidoreductase domain protein</fullName>
    </submittedName>
</protein>
<comment type="caution">
    <text evidence="4">The sequence shown here is derived from an EMBL/GenBank/DDBJ whole genome shotgun (WGS) entry which is preliminary data.</text>
</comment>
<dbReference type="EMBL" id="LCJD01000036">
    <property type="protein sequence ID" value="KKT68722.1"/>
    <property type="molecule type" value="Genomic_DNA"/>
</dbReference>
<feature type="domain" description="Pyruvate flavodoxin/ferredoxin oxidoreductase pyrimidine binding" evidence="3">
    <location>
        <begin position="180"/>
        <end position="416"/>
    </location>
</feature>
<reference evidence="4 5" key="1">
    <citation type="journal article" date="2015" name="Nature">
        <title>rRNA introns, odd ribosomes, and small enigmatic genomes across a large radiation of phyla.</title>
        <authorList>
            <person name="Brown C.T."/>
            <person name="Hug L.A."/>
            <person name="Thomas B.C."/>
            <person name="Sharon I."/>
            <person name="Castelle C.J."/>
            <person name="Singh A."/>
            <person name="Wilkins M.J."/>
            <person name="Williams K.H."/>
            <person name="Banfield J.F."/>
        </authorList>
    </citation>
    <scope>NUCLEOTIDE SEQUENCE [LARGE SCALE GENOMIC DNA]</scope>
</reference>
<dbReference type="InterPro" id="IPR002869">
    <property type="entry name" value="Pyrv_flavodox_OxRed_cen"/>
</dbReference>
<dbReference type="PANTHER" id="PTHR32154:SF20">
    <property type="entry name" value="2-OXOGLUTARATE OXIDOREDUCTASE SUBUNIT KORA"/>
    <property type="match status" value="1"/>
</dbReference>
<dbReference type="Proteomes" id="UP000034783">
    <property type="component" value="Unassembled WGS sequence"/>
</dbReference>
<dbReference type="SUPFAM" id="SSF52518">
    <property type="entry name" value="Thiamin diphosphate-binding fold (THDP-binding)"/>
    <property type="match status" value="1"/>
</dbReference>
<dbReference type="Gene3D" id="3.40.920.10">
    <property type="entry name" value="Pyruvate-ferredoxin oxidoreductase, PFOR, domain III"/>
    <property type="match status" value="2"/>
</dbReference>
<evidence type="ECO:0000256" key="1">
    <source>
        <dbReference type="ARBA" id="ARBA00023002"/>
    </source>
</evidence>
<dbReference type="Pfam" id="PF01558">
    <property type="entry name" value="POR"/>
    <property type="match status" value="2"/>
</dbReference>
<keyword evidence="4" id="KW-0670">Pyruvate</keyword>
<proteinExistence type="predicted"/>
<dbReference type="PATRIC" id="fig|1619116.3.peg.419"/>
<accession>A0A0G1LIM7</accession>
<feature type="domain" description="Pyruvate/ketoisovalerate oxidoreductase catalytic" evidence="2">
    <location>
        <begin position="12"/>
        <end position="76"/>
    </location>
</feature>
<dbReference type="InterPro" id="IPR022367">
    <property type="entry name" value="2-oxoacid/accept_OxRdtase_asu"/>
</dbReference>
<sequence>MAFLNWKIAGAAGEGIKVSGLMLQKTAFRTGLFTYGSTEYPSLIRGGHNTFEVVLSSEPVQSARTKVDLLVDLKTSTIASLPFPLSDLAKGSGNLLTKNTVALGGSCALLALDLTILKQVITETFGSKDQSIIDQNHQAAQLGFDYALKNYPDKKLKLDTPKKPHQDKIMICGNEALALGAVAGGMKFYCAYPMTPSTPILHYLAANAQKLNLVVNHAEDEIGVINMAIGAGFAGVRSMVATSGGGFSLMVEGLGLAGGTETPLVIILGMRPGPASGMPTWSGQGDLLFAINAAQDEFPRIVLAPGDPEEAFDLAAKAQNLAEKYQLPVIILSDKNMGEGYYTSQRPPDKYKNRRYSLAPEAAESDQPFKRYLVTDTGISPRPLPGQPGGVHLANSYEHDELGYATEISAERVKQMNKRLKKLETILGSGDLIAPQLFGPKSAKTTLVSWGSNKGAIVDALPQLPDINYLHFSWMWPFPEKQFKALISHNPRLVTIEGNATAQLAKLIAQQTGIIIKDKILKYDGRRFYPEEIIEAVKKL</sequence>
<dbReference type="InterPro" id="IPR050722">
    <property type="entry name" value="Pyruvate:ferred/Flavod_OxRd"/>
</dbReference>
<dbReference type="Gene3D" id="3.40.50.970">
    <property type="match status" value="1"/>
</dbReference>
<keyword evidence="1" id="KW-0560">Oxidoreductase</keyword>
<evidence type="ECO:0000313" key="5">
    <source>
        <dbReference type="Proteomes" id="UP000034783"/>
    </source>
</evidence>
<dbReference type="InterPro" id="IPR002880">
    <property type="entry name" value="Pyrv_Fd/Flavodoxin_OxRdtase_N"/>
</dbReference>
<dbReference type="InterPro" id="IPR029061">
    <property type="entry name" value="THDP-binding"/>
</dbReference>
<dbReference type="NCBIfam" id="TIGR03710">
    <property type="entry name" value="OAFO_sf"/>
    <property type="match status" value="1"/>
</dbReference>
<dbReference type="AlphaFoldDB" id="A0A0G1LIM7"/>
<feature type="domain" description="Pyruvate/ketoisovalerate oxidoreductase catalytic" evidence="2">
    <location>
        <begin position="81"/>
        <end position="145"/>
    </location>
</feature>
<dbReference type="PANTHER" id="PTHR32154">
    <property type="entry name" value="PYRUVATE-FLAVODOXIN OXIDOREDUCTASE-RELATED"/>
    <property type="match status" value="1"/>
</dbReference>
<evidence type="ECO:0000259" key="2">
    <source>
        <dbReference type="Pfam" id="PF01558"/>
    </source>
</evidence>
<dbReference type="GO" id="GO:0006979">
    <property type="term" value="P:response to oxidative stress"/>
    <property type="evidence" value="ECO:0007669"/>
    <property type="project" value="TreeGrafter"/>
</dbReference>
<dbReference type="Gene3D" id="3.40.50.920">
    <property type="match status" value="1"/>
</dbReference>
<dbReference type="SUPFAM" id="SSF52922">
    <property type="entry name" value="TK C-terminal domain-like"/>
    <property type="match status" value="1"/>
</dbReference>
<name>A0A0G1LIM7_UNCKA</name>
<evidence type="ECO:0000259" key="3">
    <source>
        <dbReference type="Pfam" id="PF01855"/>
    </source>
</evidence>
<dbReference type="Pfam" id="PF01855">
    <property type="entry name" value="POR_N"/>
    <property type="match status" value="1"/>
</dbReference>
<dbReference type="FunFam" id="3.40.50.970:FF:000022">
    <property type="entry name" value="2-oxoglutarate ferredoxin oxidoreductase alpha subunit"/>
    <property type="match status" value="1"/>
</dbReference>
<dbReference type="InterPro" id="IPR019752">
    <property type="entry name" value="Pyrv/ketoisovalerate_OxRed_cat"/>
</dbReference>
<evidence type="ECO:0000313" key="4">
    <source>
        <dbReference type="EMBL" id="KKT68722.1"/>
    </source>
</evidence>
<organism evidence="4 5">
    <name type="scientific">candidate division WWE3 bacterium GW2011_GWB1_44_4</name>
    <dbReference type="NCBI Taxonomy" id="1619116"/>
    <lineage>
        <taxon>Bacteria</taxon>
        <taxon>Katanobacteria</taxon>
    </lineage>
</organism>
<dbReference type="SUPFAM" id="SSF53323">
    <property type="entry name" value="Pyruvate-ferredoxin oxidoreductase, PFOR, domain III"/>
    <property type="match status" value="1"/>
</dbReference>
<gene>
    <name evidence="4" type="ORF">UW65_C0036G0001</name>
</gene>